<evidence type="ECO:0000256" key="2">
    <source>
        <dbReference type="ARBA" id="ARBA00006217"/>
    </source>
</evidence>
<feature type="compositionally biased region" description="Polar residues" evidence="12">
    <location>
        <begin position="1"/>
        <end position="11"/>
    </location>
</feature>
<accession>A0A9X1NF44</accession>
<keyword evidence="4 13" id="KW-0812">Transmembrane</keyword>
<dbReference type="Pfam" id="PF00484">
    <property type="entry name" value="Pro_CA"/>
    <property type="match status" value="1"/>
</dbReference>
<evidence type="ECO:0000256" key="7">
    <source>
        <dbReference type="ARBA" id="ARBA00023136"/>
    </source>
</evidence>
<protein>
    <recommendedName>
        <fullName evidence="3">carbonic anhydrase</fullName>
        <ecNumber evidence="3">4.2.1.1</ecNumber>
    </recommendedName>
</protein>
<keyword evidence="7 13" id="KW-0472">Membrane</keyword>
<comment type="function">
    <text evidence="9">Catalyzes the reversible hydration of carbon dioxide to form bicarbonate.</text>
</comment>
<dbReference type="GO" id="GO:0004089">
    <property type="term" value="F:carbonate dehydratase activity"/>
    <property type="evidence" value="ECO:0007669"/>
    <property type="project" value="UniProtKB-EC"/>
</dbReference>
<keyword evidence="8" id="KW-0456">Lyase</keyword>
<feature type="transmembrane region" description="Helical" evidence="13">
    <location>
        <begin position="387"/>
        <end position="416"/>
    </location>
</feature>
<feature type="transmembrane region" description="Helical" evidence="13">
    <location>
        <begin position="65"/>
        <end position="87"/>
    </location>
</feature>
<name>A0A9X1NF44_9ACTN</name>
<organism evidence="15 16">
    <name type="scientific">Kineosporia babensis</name>
    <dbReference type="NCBI Taxonomy" id="499548"/>
    <lineage>
        <taxon>Bacteria</taxon>
        <taxon>Bacillati</taxon>
        <taxon>Actinomycetota</taxon>
        <taxon>Actinomycetes</taxon>
        <taxon>Kineosporiales</taxon>
        <taxon>Kineosporiaceae</taxon>
        <taxon>Kineosporia</taxon>
    </lineage>
</organism>
<comment type="cofactor">
    <cofactor evidence="11">
        <name>Zn(2+)</name>
        <dbReference type="ChEBI" id="CHEBI:29105"/>
    </cofactor>
    <text evidence="11">Binds 1 zinc ion per subunit.</text>
</comment>
<feature type="transmembrane region" description="Helical" evidence="13">
    <location>
        <begin position="333"/>
        <end position="352"/>
    </location>
</feature>
<dbReference type="PANTHER" id="PTHR11814">
    <property type="entry name" value="SULFATE TRANSPORTER"/>
    <property type="match status" value="1"/>
</dbReference>
<feature type="transmembrane region" description="Helical" evidence="13">
    <location>
        <begin position="255"/>
        <end position="281"/>
    </location>
</feature>
<feature type="transmembrane region" description="Helical" evidence="13">
    <location>
        <begin position="358"/>
        <end position="375"/>
    </location>
</feature>
<evidence type="ECO:0000313" key="15">
    <source>
        <dbReference type="EMBL" id="MCD5312156.1"/>
    </source>
</evidence>
<feature type="transmembrane region" description="Helical" evidence="13">
    <location>
        <begin position="40"/>
        <end position="58"/>
    </location>
</feature>
<feature type="binding site" evidence="11">
    <location>
        <position position="653"/>
    </location>
    <ligand>
        <name>Zn(2+)</name>
        <dbReference type="ChEBI" id="CHEBI:29105"/>
    </ligand>
</feature>
<evidence type="ECO:0000259" key="14">
    <source>
        <dbReference type="Pfam" id="PF00916"/>
    </source>
</evidence>
<dbReference type="EC" id="4.2.1.1" evidence="3"/>
<evidence type="ECO:0000313" key="16">
    <source>
        <dbReference type="Proteomes" id="UP001138997"/>
    </source>
</evidence>
<keyword evidence="16" id="KW-1185">Reference proteome</keyword>
<dbReference type="GO" id="GO:0015976">
    <property type="term" value="P:carbon utilization"/>
    <property type="evidence" value="ECO:0007669"/>
    <property type="project" value="InterPro"/>
</dbReference>
<evidence type="ECO:0000256" key="9">
    <source>
        <dbReference type="ARBA" id="ARBA00024993"/>
    </source>
</evidence>
<evidence type="ECO:0000256" key="4">
    <source>
        <dbReference type="ARBA" id="ARBA00022692"/>
    </source>
</evidence>
<evidence type="ECO:0000256" key="5">
    <source>
        <dbReference type="ARBA" id="ARBA00022833"/>
    </source>
</evidence>
<reference evidence="15" key="1">
    <citation type="submission" date="2021-11" db="EMBL/GenBank/DDBJ databases">
        <title>Streptomyces corallinus and Kineosporia corallina sp. nov., two new coral-derived marine actinobacteria.</title>
        <authorList>
            <person name="Buangrab K."/>
            <person name="Sutthacheep M."/>
            <person name="Yeemin T."/>
            <person name="Harunari E."/>
            <person name="Igarashi Y."/>
            <person name="Sripreechasak P."/>
            <person name="Kanchanasin P."/>
            <person name="Tanasupawat S."/>
            <person name="Phongsopitanun W."/>
        </authorList>
    </citation>
    <scope>NUCLEOTIDE SEQUENCE</scope>
    <source>
        <strain evidence="15">JCM 31032</strain>
    </source>
</reference>
<feature type="domain" description="SLC26A/SulP transporter" evidence="14">
    <location>
        <begin position="35"/>
        <end position="393"/>
    </location>
</feature>
<dbReference type="InterPro" id="IPR015892">
    <property type="entry name" value="Carbonic_anhydrase_CS"/>
</dbReference>
<evidence type="ECO:0000256" key="1">
    <source>
        <dbReference type="ARBA" id="ARBA00004141"/>
    </source>
</evidence>
<feature type="transmembrane region" description="Helical" evidence="13">
    <location>
        <begin position="213"/>
        <end position="233"/>
    </location>
</feature>
<keyword evidence="6 13" id="KW-1133">Transmembrane helix</keyword>
<dbReference type="GO" id="GO:0008270">
    <property type="term" value="F:zinc ion binding"/>
    <property type="evidence" value="ECO:0007669"/>
    <property type="project" value="InterPro"/>
</dbReference>
<dbReference type="InterPro" id="IPR001765">
    <property type="entry name" value="Carbonic_anhydrase"/>
</dbReference>
<dbReference type="PROSITE" id="PS00704">
    <property type="entry name" value="PROK_CO2_ANHYDRASE_1"/>
    <property type="match status" value="1"/>
</dbReference>
<proteinExistence type="inferred from homology"/>
<dbReference type="SMART" id="SM00947">
    <property type="entry name" value="Pro_CA"/>
    <property type="match status" value="1"/>
</dbReference>
<dbReference type="Pfam" id="PF00916">
    <property type="entry name" value="Sulfate_transp"/>
    <property type="match status" value="1"/>
</dbReference>
<dbReference type="InterPro" id="IPR036874">
    <property type="entry name" value="Carbonic_anhydrase_sf"/>
</dbReference>
<evidence type="ECO:0000256" key="8">
    <source>
        <dbReference type="ARBA" id="ARBA00023239"/>
    </source>
</evidence>
<evidence type="ECO:0000256" key="13">
    <source>
        <dbReference type="SAM" id="Phobius"/>
    </source>
</evidence>
<keyword evidence="11" id="KW-0479">Metal-binding</keyword>
<feature type="transmembrane region" description="Helical" evidence="13">
    <location>
        <begin position="181"/>
        <end position="201"/>
    </location>
</feature>
<dbReference type="Gene3D" id="3.40.1050.10">
    <property type="entry name" value="Carbonic anhydrase"/>
    <property type="match status" value="1"/>
</dbReference>
<evidence type="ECO:0000256" key="10">
    <source>
        <dbReference type="ARBA" id="ARBA00048348"/>
    </source>
</evidence>
<comment type="subcellular location">
    <subcellularLocation>
        <location evidence="1">Membrane</location>
        <topology evidence="1">Multi-pass membrane protein</topology>
    </subcellularLocation>
</comment>
<dbReference type="GO" id="GO:0016020">
    <property type="term" value="C:membrane"/>
    <property type="evidence" value="ECO:0007669"/>
    <property type="project" value="UniProtKB-SubCell"/>
</dbReference>
<dbReference type="RefSeq" id="WP_231442084.1">
    <property type="nucleotide sequence ID" value="NZ_JAJOMB010000007.1"/>
</dbReference>
<comment type="catalytic activity">
    <reaction evidence="10">
        <text>hydrogencarbonate + H(+) = CO2 + H2O</text>
        <dbReference type="Rhea" id="RHEA:10748"/>
        <dbReference type="ChEBI" id="CHEBI:15377"/>
        <dbReference type="ChEBI" id="CHEBI:15378"/>
        <dbReference type="ChEBI" id="CHEBI:16526"/>
        <dbReference type="ChEBI" id="CHEBI:17544"/>
        <dbReference type="EC" id="4.2.1.1"/>
    </reaction>
</comment>
<dbReference type="GO" id="GO:0055085">
    <property type="term" value="P:transmembrane transport"/>
    <property type="evidence" value="ECO:0007669"/>
    <property type="project" value="InterPro"/>
</dbReference>
<feature type="transmembrane region" description="Helical" evidence="13">
    <location>
        <begin position="139"/>
        <end position="161"/>
    </location>
</feature>
<feature type="binding site" evidence="11">
    <location>
        <position position="656"/>
    </location>
    <ligand>
        <name>Zn(2+)</name>
        <dbReference type="ChEBI" id="CHEBI:29105"/>
    </ligand>
</feature>
<evidence type="ECO:0000256" key="11">
    <source>
        <dbReference type="PIRSR" id="PIRSR601765-1"/>
    </source>
</evidence>
<evidence type="ECO:0000256" key="12">
    <source>
        <dbReference type="SAM" id="MobiDB-lite"/>
    </source>
</evidence>
<dbReference type="InterPro" id="IPR011547">
    <property type="entry name" value="SLC26A/SulP_dom"/>
</dbReference>
<feature type="binding site" evidence="11">
    <location>
        <position position="595"/>
    </location>
    <ligand>
        <name>Zn(2+)</name>
        <dbReference type="ChEBI" id="CHEBI:29105"/>
    </ligand>
</feature>
<comment type="similarity">
    <text evidence="2">Belongs to the beta-class carbonic anhydrase family.</text>
</comment>
<comment type="caution">
    <text evidence="15">The sequence shown here is derived from an EMBL/GenBank/DDBJ whole genome shotgun (WGS) entry which is preliminary data.</text>
</comment>
<evidence type="ECO:0000256" key="3">
    <source>
        <dbReference type="ARBA" id="ARBA00012925"/>
    </source>
</evidence>
<dbReference type="SUPFAM" id="SSF53056">
    <property type="entry name" value="beta-carbonic anhydrase, cab"/>
    <property type="match status" value="1"/>
</dbReference>
<feature type="binding site" evidence="11">
    <location>
        <position position="593"/>
    </location>
    <ligand>
        <name>Zn(2+)</name>
        <dbReference type="ChEBI" id="CHEBI:29105"/>
    </ligand>
</feature>
<dbReference type="Proteomes" id="UP001138997">
    <property type="component" value="Unassembled WGS sequence"/>
</dbReference>
<feature type="region of interest" description="Disordered" evidence="12">
    <location>
        <begin position="1"/>
        <end position="32"/>
    </location>
</feature>
<feature type="transmembrane region" description="Helical" evidence="13">
    <location>
        <begin position="107"/>
        <end position="127"/>
    </location>
</feature>
<dbReference type="AlphaFoldDB" id="A0A9X1NF44"/>
<dbReference type="InterPro" id="IPR001902">
    <property type="entry name" value="SLC26A/SulP_fam"/>
</dbReference>
<dbReference type="EMBL" id="JAJOMB010000007">
    <property type="protein sequence ID" value="MCD5312156.1"/>
    <property type="molecule type" value="Genomic_DNA"/>
</dbReference>
<keyword evidence="5 11" id="KW-0862">Zinc</keyword>
<sequence length="764" mass="79332">MSKESSSTVTIAPSGARPDDGEPQPESSVPQPHWRADIEASLVVFLVALPLSLGIAVASGAPVVAGIIAAVVGGIVAGLFGGAPLQVTGPAAGLTAVVAGLVAEHGWRVTCLITVLAGIVQIGFGLTRVARAALAISPAVVHGMLAGIGLTIVVGQLHVLLGDESRSSARESMLDLPGQILSLHTASALLGIGTIVLNLLWPRITRHLGPLGQVPAALASVTLMTVASLPFVVDRVDLPSNLISAVQLPQLPEQAWVSVGVGVLTVAMVASVETLLSAVAVDKMHGGKRADLDRELVGQGGANILSGLAGGLPVTGVIVRSATNVRAGAKTKYSAVLHAIWVALFSVVLVSVVKQIPLAVLAGLLVVIGLGLVNLGHLRTAHRHGEAAVWVVTLLGVLLLNLLEGVLLGIVVALGYAARRSILAKVEVIRPSVAEGPWRVVLTGTLTFVSLPRLARRLGAVPEGAAVNLDLELDFLDQAACEHLLDWIEEHRRSGGTVSVREQGAAVLSEVIGGKKPPRGRVLGRGVPASIAPWKHGEIDISSDSQPHGRSARLLSPLMDGVGAFHERLAPRVRSVLHELRESQSPCTLFITCADSRVVPNLITNSGPGDLFTVRNVGNLVPDRPSDPGDSTLAAVEYAVGVLGVSTIAVCGHSGCGAMRALLEPSLEVRGALPGWLANAEDSLTSYRDTSAAGLDLGEVDEVARLAQVNVVVQLRHLMEHPLVRRRVEAGELELVGMFFDIGSAEVRVLQPDSGEFRSPAPVS</sequence>
<evidence type="ECO:0000256" key="6">
    <source>
        <dbReference type="ARBA" id="ARBA00022989"/>
    </source>
</evidence>
<gene>
    <name evidence="15" type="ORF">LR394_14700</name>
</gene>